<dbReference type="SUPFAM" id="SSF51206">
    <property type="entry name" value="cAMP-binding domain-like"/>
    <property type="match status" value="1"/>
</dbReference>
<gene>
    <name evidence="5" type="ORF">FCU45_06090</name>
</gene>
<evidence type="ECO:0000259" key="4">
    <source>
        <dbReference type="PROSITE" id="PS50042"/>
    </source>
</evidence>
<comment type="caution">
    <text evidence="5">The sequence shown here is derived from an EMBL/GenBank/DDBJ whole genome shotgun (WGS) entry which is preliminary data.</text>
</comment>
<evidence type="ECO:0000256" key="1">
    <source>
        <dbReference type="ARBA" id="ARBA00023015"/>
    </source>
</evidence>
<dbReference type="GO" id="GO:0005829">
    <property type="term" value="C:cytosol"/>
    <property type="evidence" value="ECO:0007669"/>
    <property type="project" value="TreeGrafter"/>
</dbReference>
<dbReference type="InterPro" id="IPR014710">
    <property type="entry name" value="RmlC-like_jellyroll"/>
</dbReference>
<dbReference type="CDD" id="cd00038">
    <property type="entry name" value="CAP_ED"/>
    <property type="match status" value="1"/>
</dbReference>
<dbReference type="InterPro" id="IPR000595">
    <property type="entry name" value="cNMP-bd_dom"/>
</dbReference>
<sequence>MRVHLKNMVLFQNVDEETISKIESFTTEHKVAKDNIVFYEGDEPKYLYLLVKGVIKLYKTSSNHKEVVLKYFHDNELIGEVANFEGMPYPATAKAYSDVEFLKIDFEKLKEIIFSNPNLAFNIQTSLVKKIKNLENIISTNLVLDSKERVAKYIYSHSQDFFETKNIEIAEILGVSPETLSRILKFFKDREIINIKTKFVDKEALREFF</sequence>
<keyword evidence="2" id="KW-0238">DNA-binding</keyword>
<dbReference type="Gene3D" id="1.10.10.10">
    <property type="entry name" value="Winged helix-like DNA-binding domain superfamily/Winged helix DNA-binding domain"/>
    <property type="match status" value="1"/>
</dbReference>
<proteinExistence type="predicted"/>
<dbReference type="GO" id="GO:0003700">
    <property type="term" value="F:DNA-binding transcription factor activity"/>
    <property type="evidence" value="ECO:0007669"/>
    <property type="project" value="TreeGrafter"/>
</dbReference>
<reference evidence="5 6" key="1">
    <citation type="submission" date="2019-04" db="EMBL/GenBank/DDBJ databases">
        <title>Sulfurimonas crateris sp. nov. a facultative anaerobic sulfur-oxidizing chemolithautotrophic bacterium isolated from a terrestrial mud vulcano.</title>
        <authorList>
            <person name="Ratnikova N.M."/>
            <person name="Slobodkin A.I."/>
            <person name="Merkel A.Y."/>
            <person name="Novikov A."/>
            <person name="Bonch-Osmolovskaya E.A."/>
            <person name="Slobodkina G.B."/>
        </authorList>
    </citation>
    <scope>NUCLEOTIDE SEQUENCE [LARGE SCALE GENOMIC DNA]</scope>
    <source>
        <strain evidence="5 6">SN118</strain>
    </source>
</reference>
<name>A0A4U2Z6X6_9BACT</name>
<dbReference type="Gene3D" id="2.60.120.10">
    <property type="entry name" value="Jelly Rolls"/>
    <property type="match status" value="1"/>
</dbReference>
<dbReference type="Pfam" id="PF13545">
    <property type="entry name" value="HTH_Crp_2"/>
    <property type="match status" value="1"/>
</dbReference>
<dbReference type="AlphaFoldDB" id="A0A4U2Z6X6"/>
<evidence type="ECO:0000256" key="2">
    <source>
        <dbReference type="ARBA" id="ARBA00023125"/>
    </source>
</evidence>
<dbReference type="InterPro" id="IPR036390">
    <property type="entry name" value="WH_DNA-bd_sf"/>
</dbReference>
<feature type="domain" description="Cyclic nucleotide-binding" evidence="4">
    <location>
        <begin position="10"/>
        <end position="130"/>
    </location>
</feature>
<keyword evidence="6" id="KW-1185">Reference proteome</keyword>
<protein>
    <submittedName>
        <fullName evidence="5">Crp/Fnr family transcriptional regulator</fullName>
    </submittedName>
</protein>
<dbReference type="OrthoDB" id="9815457at2"/>
<dbReference type="PROSITE" id="PS50042">
    <property type="entry name" value="CNMP_BINDING_3"/>
    <property type="match status" value="1"/>
</dbReference>
<dbReference type="PANTHER" id="PTHR24567:SF26">
    <property type="entry name" value="REGULATORY PROTEIN YEIL"/>
    <property type="match status" value="1"/>
</dbReference>
<dbReference type="InterPro" id="IPR012318">
    <property type="entry name" value="HTH_CRP"/>
</dbReference>
<keyword evidence="3" id="KW-0804">Transcription</keyword>
<dbReference type="SMART" id="SM00100">
    <property type="entry name" value="cNMP"/>
    <property type="match status" value="1"/>
</dbReference>
<organism evidence="5 6">
    <name type="scientific">Sulfurimonas crateris</name>
    <dbReference type="NCBI Taxonomy" id="2574727"/>
    <lineage>
        <taxon>Bacteria</taxon>
        <taxon>Pseudomonadati</taxon>
        <taxon>Campylobacterota</taxon>
        <taxon>Epsilonproteobacteria</taxon>
        <taxon>Campylobacterales</taxon>
        <taxon>Sulfurimonadaceae</taxon>
        <taxon>Sulfurimonas</taxon>
    </lineage>
</organism>
<dbReference type="RefSeq" id="WP_137013357.1">
    <property type="nucleotide sequence ID" value="NZ_SZPX01000004.1"/>
</dbReference>
<evidence type="ECO:0000256" key="3">
    <source>
        <dbReference type="ARBA" id="ARBA00023163"/>
    </source>
</evidence>
<evidence type="ECO:0000313" key="5">
    <source>
        <dbReference type="EMBL" id="TKI69625.1"/>
    </source>
</evidence>
<dbReference type="Pfam" id="PF00027">
    <property type="entry name" value="cNMP_binding"/>
    <property type="match status" value="1"/>
</dbReference>
<dbReference type="InterPro" id="IPR018490">
    <property type="entry name" value="cNMP-bd_dom_sf"/>
</dbReference>
<dbReference type="GO" id="GO:0003677">
    <property type="term" value="F:DNA binding"/>
    <property type="evidence" value="ECO:0007669"/>
    <property type="project" value="UniProtKB-KW"/>
</dbReference>
<accession>A0A4U2Z6X6</accession>
<evidence type="ECO:0000313" key="6">
    <source>
        <dbReference type="Proteomes" id="UP000309561"/>
    </source>
</evidence>
<dbReference type="InterPro" id="IPR036388">
    <property type="entry name" value="WH-like_DNA-bd_sf"/>
</dbReference>
<dbReference type="PANTHER" id="PTHR24567">
    <property type="entry name" value="CRP FAMILY TRANSCRIPTIONAL REGULATORY PROTEIN"/>
    <property type="match status" value="1"/>
</dbReference>
<dbReference type="InterPro" id="IPR050397">
    <property type="entry name" value="Env_Response_Regulators"/>
</dbReference>
<dbReference type="Proteomes" id="UP000309561">
    <property type="component" value="Unassembled WGS sequence"/>
</dbReference>
<dbReference type="EMBL" id="SZPX01000004">
    <property type="protein sequence ID" value="TKI69625.1"/>
    <property type="molecule type" value="Genomic_DNA"/>
</dbReference>
<keyword evidence="1" id="KW-0805">Transcription regulation</keyword>
<dbReference type="SUPFAM" id="SSF46785">
    <property type="entry name" value="Winged helix' DNA-binding domain"/>
    <property type="match status" value="1"/>
</dbReference>